<evidence type="ECO:0000313" key="4">
    <source>
        <dbReference type="EMBL" id="TMM49298.1"/>
    </source>
</evidence>
<keyword evidence="4" id="KW-0418">Kinase</keyword>
<evidence type="ECO:0000256" key="1">
    <source>
        <dbReference type="ARBA" id="ARBA00022741"/>
    </source>
</evidence>
<dbReference type="CDD" id="cd05387">
    <property type="entry name" value="BY-kinase"/>
    <property type="match status" value="1"/>
</dbReference>
<organism evidence="4 5">
    <name type="scientific">Sulfitobacter sabulilitoris</name>
    <dbReference type="NCBI Taxonomy" id="2562655"/>
    <lineage>
        <taxon>Bacteria</taxon>
        <taxon>Pseudomonadati</taxon>
        <taxon>Pseudomonadota</taxon>
        <taxon>Alphaproteobacteria</taxon>
        <taxon>Rhodobacterales</taxon>
        <taxon>Roseobacteraceae</taxon>
        <taxon>Sulfitobacter</taxon>
    </lineage>
</organism>
<dbReference type="AlphaFoldDB" id="A0A5S3P7F9"/>
<comment type="caution">
    <text evidence="4">The sequence shown here is derived from an EMBL/GenBank/DDBJ whole genome shotgun (WGS) entry which is preliminary data.</text>
</comment>
<keyword evidence="4" id="KW-0808">Transferase</keyword>
<dbReference type="InterPro" id="IPR050445">
    <property type="entry name" value="Bact_polysacc_biosynth/exp"/>
</dbReference>
<dbReference type="Proteomes" id="UP000309550">
    <property type="component" value="Unassembled WGS sequence"/>
</dbReference>
<reference evidence="4 5" key="1">
    <citation type="submission" date="2019-05" db="EMBL/GenBank/DDBJ databases">
        <title>Sulfitobacter sabulilitoris sp. nov., isolated from a marine sand.</title>
        <authorList>
            <person name="Yoon J.-H."/>
        </authorList>
    </citation>
    <scope>NUCLEOTIDE SEQUENCE [LARGE SCALE GENOMIC DNA]</scope>
    <source>
        <strain evidence="4 5">HSMS-29</strain>
    </source>
</reference>
<dbReference type="Gene3D" id="3.40.50.300">
    <property type="entry name" value="P-loop containing nucleotide triphosphate hydrolases"/>
    <property type="match status" value="1"/>
</dbReference>
<protein>
    <submittedName>
        <fullName evidence="4">CpsD/CapB family tyrosine-protein kinase</fullName>
    </submittedName>
</protein>
<dbReference type="PANTHER" id="PTHR32309:SF13">
    <property type="entry name" value="FERRIC ENTEROBACTIN TRANSPORT PROTEIN FEPE"/>
    <property type="match status" value="1"/>
</dbReference>
<accession>A0A5S3P7F9</accession>
<keyword evidence="1" id="KW-0547">Nucleotide-binding</keyword>
<dbReference type="InterPro" id="IPR027417">
    <property type="entry name" value="P-loop_NTPase"/>
</dbReference>
<name>A0A5S3P7F9_9RHOB</name>
<evidence type="ECO:0000313" key="5">
    <source>
        <dbReference type="Proteomes" id="UP000309550"/>
    </source>
</evidence>
<dbReference type="GO" id="GO:0005886">
    <property type="term" value="C:plasma membrane"/>
    <property type="evidence" value="ECO:0007669"/>
    <property type="project" value="TreeGrafter"/>
</dbReference>
<dbReference type="SUPFAM" id="SSF52540">
    <property type="entry name" value="P-loop containing nucleoside triphosphate hydrolases"/>
    <property type="match status" value="1"/>
</dbReference>
<proteinExistence type="predicted"/>
<dbReference type="InterPro" id="IPR005702">
    <property type="entry name" value="Wzc-like_C"/>
</dbReference>
<keyword evidence="5" id="KW-1185">Reference proteome</keyword>
<keyword evidence="2" id="KW-0067">ATP-binding</keyword>
<dbReference type="GO" id="GO:0004713">
    <property type="term" value="F:protein tyrosine kinase activity"/>
    <property type="evidence" value="ECO:0007669"/>
    <property type="project" value="TreeGrafter"/>
</dbReference>
<gene>
    <name evidence="4" type="ORF">FDT80_18310</name>
</gene>
<dbReference type="OrthoDB" id="9775724at2"/>
<feature type="region of interest" description="Disordered" evidence="3">
    <location>
        <begin position="1"/>
        <end position="25"/>
    </location>
</feature>
<evidence type="ECO:0000256" key="2">
    <source>
        <dbReference type="ARBA" id="ARBA00022840"/>
    </source>
</evidence>
<feature type="compositionally biased region" description="Basic residues" evidence="3">
    <location>
        <begin position="15"/>
        <end position="25"/>
    </location>
</feature>
<evidence type="ECO:0000256" key="3">
    <source>
        <dbReference type="SAM" id="MobiDB-lite"/>
    </source>
</evidence>
<dbReference type="PANTHER" id="PTHR32309">
    <property type="entry name" value="TYROSINE-PROTEIN KINASE"/>
    <property type="match status" value="1"/>
</dbReference>
<sequence>MTPAPGGQPMTKGPKPIKRSHERAMQHRLMKSAARTDLTNPDAPRWQDLRGVSPGVRSHILGHAPLVDFHRETAASKAFDLLRTRLIQTIKLNGWSRIAISAPTSGCGSTFTAVNLALSLSRVPGSRTVLMDLNLRNPGVADALDLHGEGDMRAFLQGEAPLARHIVRANDTLALGLNSTPDANAAECLHDPRTARTLDRMRNTFQTDIVLYDMPAMLAHDDVAAFLPQVDGVLLISDGTQTQAKHLAECERILDGQTQLLGVILNRARASGIESYS</sequence>
<dbReference type="EMBL" id="VANS01000010">
    <property type="protein sequence ID" value="TMM49298.1"/>
    <property type="molecule type" value="Genomic_DNA"/>
</dbReference>